<proteinExistence type="predicted"/>
<keyword evidence="3" id="KW-1185">Reference proteome</keyword>
<feature type="transmembrane region" description="Helical" evidence="1">
    <location>
        <begin position="389"/>
        <end position="413"/>
    </location>
</feature>
<dbReference type="RefSeq" id="WP_126757134.1">
    <property type="nucleotide sequence ID" value="NZ_PIPQ01000002.1"/>
</dbReference>
<dbReference type="EMBL" id="PIPQ01000002">
    <property type="protein sequence ID" value="RUO42919.1"/>
    <property type="molecule type" value="Genomic_DNA"/>
</dbReference>
<dbReference type="OrthoDB" id="9757940at2"/>
<evidence type="ECO:0000313" key="3">
    <source>
        <dbReference type="Proteomes" id="UP000286976"/>
    </source>
</evidence>
<keyword evidence="1" id="KW-0812">Transmembrane</keyword>
<protein>
    <submittedName>
        <fullName evidence="2">MFS transporter</fullName>
    </submittedName>
</protein>
<dbReference type="Gene3D" id="3.30.2090.10">
    <property type="entry name" value="Multidrug efflux transporter AcrB TolC docking domain, DN and DC subdomains"/>
    <property type="match status" value="2"/>
</dbReference>
<feature type="transmembrane region" description="Helical" evidence="1">
    <location>
        <begin position="464"/>
        <end position="487"/>
    </location>
</feature>
<dbReference type="SUPFAM" id="SSF82714">
    <property type="entry name" value="Multidrug efflux transporter AcrB TolC docking domain, DN and DC subdomains"/>
    <property type="match status" value="2"/>
</dbReference>
<name>A0A432X7S4_9GAMM</name>
<feature type="transmembrane region" description="Helical" evidence="1">
    <location>
        <begin position="912"/>
        <end position="933"/>
    </location>
</feature>
<feature type="transmembrane region" description="Helical" evidence="1">
    <location>
        <begin position="983"/>
        <end position="1010"/>
    </location>
</feature>
<comment type="caution">
    <text evidence="2">The sequence shown here is derived from an EMBL/GenBank/DDBJ whole genome shotgun (WGS) entry which is preliminary data.</text>
</comment>
<dbReference type="Gene3D" id="3.30.70.1320">
    <property type="entry name" value="Multidrug efflux transporter AcrB pore domain like"/>
    <property type="match status" value="1"/>
</dbReference>
<evidence type="ECO:0000256" key="1">
    <source>
        <dbReference type="SAM" id="Phobius"/>
    </source>
</evidence>
<sequence length="1029" mass="113272">MDIARYSIKRPTSSWIFLLILLIGGILALQQIGRLEDPEFTIKQAMVIVPYPGASAEQVEEEVTVPLENAIQELAYIYHITSISQPGMAQITVEMKDQYRADVLPQIWDELRRKVNDKSRELPPGVGPVIVKDDFADVFGMLLALTGDGHTLPELLDHAKYLQRELSLVPGVAKVVINGELEEQVMVEVSRARLANLGIPPSRIYQLLATQNTVSNAGRVKMGNDAVRFSTSGEFTSVEQLASLVISNPGAREQLYLGDVADISRQPAAIPQHLVRFQGEPSLWLGISFASHVNVVKVGEQVEEKLAELTYATPLGMQLGTIYNQPAEVDRSVSGFLWNLVQAVVIVIVALLLTMGLSSGFLIGFVLLVTVLGSFIFMLFAGIQLHRVSLGALIIALGMLVDNAIVITEGILVGVQRGKTRLAAAQEVLKQNQWPLFGATLIAIIAFAPIGLSSDSTGEFAGALFWVLLISLGLSWVTALVLIPFLANMLFRKNIQVSSSDEALYNKPLYLGYKRLLAFALRWRIGTMVLMGALLVSAVLGFGLIRQSFFPSSTTPIYFASLWYPQGTDIRATSTDMARIEDYLLSQPEVEQVSSTIGQGAPRFTLPYLVEKSFENYGQLIVRTHNPEQLPAMMARTRDYLANQHPNVRPRISRMEIGPPVKAAIEARFSGPEPEVLRQLSAQAQQLLAQDARLTNIRDDWRERSKVLRPQFNEEHARRVGITKQDVDDLLLANFHGRTVGVYRDGTQLLPIVVRAPEHERVHLEQWQDMLAHSAALNRYIPLTQLIDSMPLDWEESLIQRRDRKRTMTVMADPDPLDDATPADIFSQVRGPLEAMPLPKGYTLSWGGEHEASSKAKAAVFSSIPIGYLIMFIITVLLFSSARKAAVIWTTVPLSIVGVSFGLLLTQQAFSFMALLGILSLSGMLIKNGIVLLEQIKTEEDAGKTGYTALTDASVKRVRPVTMAALTTILGMIPLLFDEFFASMAVTIMFGLGFATLLTLIVVPVMYSLVLPIGKPTTSPPSDSEPAES</sequence>
<dbReference type="GO" id="GO:0005886">
    <property type="term" value="C:plasma membrane"/>
    <property type="evidence" value="ECO:0007669"/>
    <property type="project" value="TreeGrafter"/>
</dbReference>
<feature type="transmembrane region" description="Helical" evidence="1">
    <location>
        <begin position="434"/>
        <end position="452"/>
    </location>
</feature>
<dbReference type="Pfam" id="PF00873">
    <property type="entry name" value="ACR_tran"/>
    <property type="match status" value="1"/>
</dbReference>
<gene>
    <name evidence="2" type="ORF">CWE15_05830</name>
</gene>
<dbReference type="InterPro" id="IPR001036">
    <property type="entry name" value="Acrflvin-R"/>
</dbReference>
<feature type="transmembrane region" description="Helical" evidence="1">
    <location>
        <begin position="886"/>
        <end position="906"/>
    </location>
</feature>
<organism evidence="2 3">
    <name type="scientific">Aliidiomarina taiwanensis</name>
    <dbReference type="NCBI Taxonomy" id="946228"/>
    <lineage>
        <taxon>Bacteria</taxon>
        <taxon>Pseudomonadati</taxon>
        <taxon>Pseudomonadota</taxon>
        <taxon>Gammaproteobacteria</taxon>
        <taxon>Alteromonadales</taxon>
        <taxon>Idiomarinaceae</taxon>
        <taxon>Aliidiomarina</taxon>
    </lineage>
</organism>
<dbReference type="Gene3D" id="3.30.70.1440">
    <property type="entry name" value="Multidrug efflux transporter AcrB pore domain"/>
    <property type="match status" value="1"/>
</dbReference>
<accession>A0A432X7S4</accession>
<feature type="transmembrane region" description="Helical" evidence="1">
    <location>
        <begin position="361"/>
        <end position="383"/>
    </location>
</feature>
<dbReference type="SUPFAM" id="SSF82866">
    <property type="entry name" value="Multidrug efflux transporter AcrB transmembrane domain"/>
    <property type="match status" value="2"/>
</dbReference>
<dbReference type="GO" id="GO:0042910">
    <property type="term" value="F:xenobiotic transmembrane transporter activity"/>
    <property type="evidence" value="ECO:0007669"/>
    <property type="project" value="TreeGrafter"/>
</dbReference>
<reference evidence="2 3" key="1">
    <citation type="journal article" date="2011" name="Front. Microbiol.">
        <title>Genomic signatures of strain selection and enhancement in Bacillus atrophaeus var. globigii, a historical biowarfare simulant.</title>
        <authorList>
            <person name="Gibbons H.S."/>
            <person name="Broomall S.M."/>
            <person name="McNew L.A."/>
            <person name="Daligault H."/>
            <person name="Chapman C."/>
            <person name="Bruce D."/>
            <person name="Karavis M."/>
            <person name="Krepps M."/>
            <person name="McGregor P.A."/>
            <person name="Hong C."/>
            <person name="Park K.H."/>
            <person name="Akmal A."/>
            <person name="Feldman A."/>
            <person name="Lin J.S."/>
            <person name="Chang W.E."/>
            <person name="Higgs B.W."/>
            <person name="Demirev P."/>
            <person name="Lindquist J."/>
            <person name="Liem A."/>
            <person name="Fochler E."/>
            <person name="Read T.D."/>
            <person name="Tapia R."/>
            <person name="Johnson S."/>
            <person name="Bishop-Lilly K.A."/>
            <person name="Detter C."/>
            <person name="Han C."/>
            <person name="Sozhamannan S."/>
            <person name="Rosenzweig C.N."/>
            <person name="Skowronski E.W."/>
        </authorList>
    </citation>
    <scope>NUCLEOTIDE SEQUENCE [LARGE SCALE GENOMIC DNA]</scope>
    <source>
        <strain evidence="2 3">AIT1</strain>
    </source>
</reference>
<dbReference type="Gene3D" id="1.20.1640.10">
    <property type="entry name" value="Multidrug efflux transporter AcrB transmembrane domain"/>
    <property type="match status" value="2"/>
</dbReference>
<dbReference type="Gene3D" id="3.30.70.1430">
    <property type="entry name" value="Multidrug efflux transporter AcrB pore domain"/>
    <property type="match status" value="2"/>
</dbReference>
<dbReference type="AlphaFoldDB" id="A0A432X7S4"/>
<dbReference type="PANTHER" id="PTHR32063:SF18">
    <property type="entry name" value="CATION EFFLUX SYSTEM PROTEIN"/>
    <property type="match status" value="1"/>
</dbReference>
<keyword evidence="1" id="KW-1133">Transmembrane helix</keyword>
<feature type="transmembrane region" description="Helical" evidence="1">
    <location>
        <begin position="960"/>
        <end position="977"/>
    </location>
</feature>
<dbReference type="PRINTS" id="PR00702">
    <property type="entry name" value="ACRIFLAVINRP"/>
</dbReference>
<dbReference type="Proteomes" id="UP000286976">
    <property type="component" value="Unassembled WGS sequence"/>
</dbReference>
<evidence type="ECO:0000313" key="2">
    <source>
        <dbReference type="EMBL" id="RUO42919.1"/>
    </source>
</evidence>
<dbReference type="InterPro" id="IPR027463">
    <property type="entry name" value="AcrB_DN_DC_subdom"/>
</dbReference>
<feature type="transmembrane region" description="Helical" evidence="1">
    <location>
        <begin position="523"/>
        <end position="545"/>
    </location>
</feature>
<dbReference type="SUPFAM" id="SSF82693">
    <property type="entry name" value="Multidrug efflux transporter AcrB pore domain, PN1, PN2, PC1 and PC2 subdomains"/>
    <property type="match status" value="2"/>
</dbReference>
<feature type="transmembrane region" description="Helical" evidence="1">
    <location>
        <begin position="858"/>
        <end position="879"/>
    </location>
</feature>
<keyword evidence="1" id="KW-0472">Membrane</keyword>
<feature type="transmembrane region" description="Helical" evidence="1">
    <location>
        <begin position="336"/>
        <end position="354"/>
    </location>
</feature>
<dbReference type="PANTHER" id="PTHR32063">
    <property type="match status" value="1"/>
</dbReference>